<reference evidence="5" key="1">
    <citation type="submission" date="2017-03" db="EMBL/GenBank/DDBJ databases">
        <authorList>
            <person name="Monnet C."/>
        </authorList>
    </citation>
    <scope>NUCLEOTIDE SEQUENCE [LARGE SCALE GENOMIC DNA]</scope>
    <source>
        <strain evidence="5">ATCC 49514</strain>
    </source>
</reference>
<feature type="transmembrane region" description="Helical" evidence="2">
    <location>
        <begin position="704"/>
        <end position="724"/>
    </location>
</feature>
<keyword evidence="5" id="KW-1185">Reference proteome</keyword>
<feature type="transmembrane region" description="Helical" evidence="2">
    <location>
        <begin position="778"/>
        <end position="796"/>
    </location>
</feature>
<accession>A0A2H1HNB3</accession>
<feature type="transmembrane region" description="Helical" evidence="2">
    <location>
        <begin position="489"/>
        <end position="509"/>
    </location>
</feature>
<keyword evidence="2" id="KW-0472">Membrane</keyword>
<feature type="region of interest" description="Disordered" evidence="1">
    <location>
        <begin position="120"/>
        <end position="181"/>
    </location>
</feature>
<feature type="compositionally biased region" description="Low complexity" evidence="1">
    <location>
        <begin position="18"/>
        <end position="53"/>
    </location>
</feature>
<feature type="transmembrane region" description="Helical" evidence="2">
    <location>
        <begin position="590"/>
        <end position="608"/>
    </location>
</feature>
<feature type="chain" id="PRO_5013641707" evidence="3">
    <location>
        <begin position="23"/>
        <end position="804"/>
    </location>
</feature>
<feature type="transmembrane region" description="Helical" evidence="2">
    <location>
        <begin position="459"/>
        <end position="483"/>
    </location>
</feature>
<evidence type="ECO:0000256" key="3">
    <source>
        <dbReference type="SAM" id="SignalP"/>
    </source>
</evidence>
<evidence type="ECO:0000313" key="4">
    <source>
        <dbReference type="EMBL" id="SMX64336.1"/>
    </source>
</evidence>
<gene>
    <name evidence="4" type="ORF">BI49514_00040</name>
</gene>
<dbReference type="Proteomes" id="UP000234382">
    <property type="component" value="Unassembled WGS sequence"/>
</dbReference>
<organism evidence="4 5">
    <name type="scientific">Brevibacterium iodinum ATCC 49514</name>
    <dbReference type="NCBI Taxonomy" id="1255616"/>
    <lineage>
        <taxon>Bacteria</taxon>
        <taxon>Bacillati</taxon>
        <taxon>Actinomycetota</taxon>
        <taxon>Actinomycetes</taxon>
        <taxon>Micrococcales</taxon>
        <taxon>Brevibacteriaceae</taxon>
        <taxon>Brevibacterium</taxon>
    </lineage>
</organism>
<evidence type="ECO:0000256" key="2">
    <source>
        <dbReference type="SAM" id="Phobius"/>
    </source>
</evidence>
<sequence>MLGLLVGLLTVGLGLGPSSASASTDGSASTDSMAPTDGSANANASSAQSTDTTRPPAGQTVVFGIPGLTIDDIDPERTPNLFHLLSEGAAANLNVRTIGSATCPASGWLSFGAGARAQAGPSPIAEDADPDDSARCPTMIAPTTDGSVDAEDGAASAKETTNSDEAHGDESAASTTTARIEGFDAVKEPNIGSGYSVDYGMLARAVTEAGSTVPAGTDAADADSLLEPCVAAEGPGAAYAAADEDGVVTNFTEDALATDCRLGVVDLGAIGIRSWLFDPIPNYSYTVPPNYDRETRVAEADRRLGVRLQEVRENAKDGAADPTIIVAGLGDSSGLPQLRVFIASGPGFEPGSLSSATTRTPGLLQITDLAPGILDVLDVDSPRAVGFDSTPTDDDPQQRIDDLVAEAQKSTTIRQNLSTFSITLDVIFYILFIACAVLLNRSILGRRGGATRASHVHRFLGWVSLGVASLPMGAFLAGLLPWSRMADPGLGLFLSVIGTAAVLFVLALIPPWGRTWRGRVGALAGANLLILAADLATGSHLQANSLLGYNPIVGGRYYGLGNQGAAIFIVSLFIFLGLMVSWLRARGHRKAVIIVPVVVGVAAVFVSGNPSWGAKFGGTIAILAGLMVLLAMLSKIRLTLLRLALIGLSSLAVLIGIAFLDWLRPAGARSHFGTFFDQIVTGEALQVVGRKLGANLHIIQVNPALAIVTPLAAVAILVFLRYLLHFPRVHAGSRTGRLVNKWRGRLPQLFTDSDLHFGFLAAVTGLGVGLVLTDSGVAVPSTGAMVLLPFLLALSAEHAEEAHR</sequence>
<keyword evidence="2" id="KW-1133">Transmembrane helix</keyword>
<keyword evidence="2" id="KW-0812">Transmembrane</keyword>
<feature type="transmembrane region" description="Helical" evidence="2">
    <location>
        <begin position="563"/>
        <end position="583"/>
    </location>
</feature>
<evidence type="ECO:0000313" key="5">
    <source>
        <dbReference type="Proteomes" id="UP000234382"/>
    </source>
</evidence>
<feature type="signal peptide" evidence="3">
    <location>
        <begin position="1"/>
        <end position="22"/>
    </location>
</feature>
<feature type="transmembrane region" description="Helical" evidence="2">
    <location>
        <begin position="640"/>
        <end position="660"/>
    </location>
</feature>
<name>A0A2H1HNB3_9MICO</name>
<dbReference type="EMBL" id="FXYX01000001">
    <property type="protein sequence ID" value="SMX64336.1"/>
    <property type="molecule type" value="Genomic_DNA"/>
</dbReference>
<feature type="transmembrane region" description="Helical" evidence="2">
    <location>
        <begin position="614"/>
        <end position="633"/>
    </location>
</feature>
<dbReference type="AlphaFoldDB" id="A0A2H1HNB3"/>
<proteinExistence type="predicted"/>
<keyword evidence="3" id="KW-0732">Signal</keyword>
<feature type="transmembrane region" description="Helical" evidence="2">
    <location>
        <begin position="521"/>
        <end position="543"/>
    </location>
</feature>
<feature type="transmembrane region" description="Helical" evidence="2">
    <location>
        <begin position="417"/>
        <end position="439"/>
    </location>
</feature>
<evidence type="ECO:0000256" key="1">
    <source>
        <dbReference type="SAM" id="MobiDB-lite"/>
    </source>
</evidence>
<feature type="transmembrane region" description="Helical" evidence="2">
    <location>
        <begin position="755"/>
        <end position="772"/>
    </location>
</feature>
<feature type="region of interest" description="Disordered" evidence="1">
    <location>
        <begin position="18"/>
        <end position="60"/>
    </location>
</feature>
<protein>
    <submittedName>
        <fullName evidence="4">Uncharacterized protein</fullName>
    </submittedName>
</protein>